<dbReference type="RefSeq" id="XP_021872758.1">
    <property type="nucleotide sequence ID" value="XM_022017917.1"/>
</dbReference>
<feature type="compositionally biased region" description="Basic and acidic residues" evidence="2">
    <location>
        <begin position="1"/>
        <end position="19"/>
    </location>
</feature>
<name>A0A1Y1UP50_9TREE</name>
<feature type="region of interest" description="Disordered" evidence="2">
    <location>
        <begin position="1"/>
        <end position="167"/>
    </location>
</feature>
<dbReference type="PANTHER" id="PTHR12616:SF8">
    <property type="entry name" value="VACUOLAR PROTEIN SORTING-ASSOCIATED PROTEIN 8 HOMOLOG"/>
    <property type="match status" value="1"/>
</dbReference>
<gene>
    <name evidence="5" type="ORF">BD324DRAFT_648998</name>
</gene>
<proteinExistence type="inferred from homology"/>
<feature type="compositionally biased region" description="Basic and acidic residues" evidence="2">
    <location>
        <begin position="139"/>
        <end position="157"/>
    </location>
</feature>
<dbReference type="SUPFAM" id="SSF50978">
    <property type="entry name" value="WD40 repeat-like"/>
    <property type="match status" value="1"/>
</dbReference>
<dbReference type="InterPro" id="IPR036322">
    <property type="entry name" value="WD40_repeat_dom_sf"/>
</dbReference>
<dbReference type="STRING" id="4999.A0A1Y1UP50"/>
<feature type="compositionally biased region" description="Polar residues" evidence="2">
    <location>
        <begin position="310"/>
        <end position="319"/>
    </location>
</feature>
<dbReference type="Proteomes" id="UP000193218">
    <property type="component" value="Unassembled WGS sequence"/>
</dbReference>
<feature type="domain" description="VPS8-like TPR-like repeats" evidence="4">
    <location>
        <begin position="1439"/>
        <end position="1600"/>
    </location>
</feature>
<dbReference type="GO" id="GO:0005770">
    <property type="term" value="C:late endosome"/>
    <property type="evidence" value="ECO:0007669"/>
    <property type="project" value="TreeGrafter"/>
</dbReference>
<protein>
    <submittedName>
        <fullName evidence="5">Golgi CORVET complex core vacuolar protein 8-domain-containing protein</fullName>
    </submittedName>
</protein>
<reference evidence="5 6" key="1">
    <citation type="submission" date="2017-03" db="EMBL/GenBank/DDBJ databases">
        <title>Widespread Adenine N6-methylation of Active Genes in Fungi.</title>
        <authorList>
            <consortium name="DOE Joint Genome Institute"/>
            <person name="Mondo S.J."/>
            <person name="Dannebaum R.O."/>
            <person name="Kuo R.C."/>
            <person name="Louie K.B."/>
            <person name="Bewick A.J."/>
            <person name="Labutti K."/>
            <person name="Haridas S."/>
            <person name="Kuo A."/>
            <person name="Salamov A."/>
            <person name="Ahrendt S.R."/>
            <person name="Lau R."/>
            <person name="Bowen B.P."/>
            <person name="Lipzen A."/>
            <person name="Sullivan W."/>
            <person name="Andreopoulos W.B."/>
            <person name="Clum A."/>
            <person name="Lindquist E."/>
            <person name="Daum C."/>
            <person name="Northen T.R."/>
            <person name="Ramamoorthy G."/>
            <person name="Schmitz R.J."/>
            <person name="Gryganskyi A."/>
            <person name="Culley D."/>
            <person name="Magnuson J."/>
            <person name="James T.Y."/>
            <person name="O'Malley M.A."/>
            <person name="Stajich J.E."/>
            <person name="Spatafora J.W."/>
            <person name="Visel A."/>
            <person name="Grigoriev I.V."/>
        </authorList>
    </citation>
    <scope>NUCLEOTIDE SEQUENCE [LARGE SCALE GENOMIC DNA]</scope>
    <source>
        <strain evidence="5 6">NRRL Y-17943</strain>
    </source>
</reference>
<dbReference type="Pfam" id="PF23410">
    <property type="entry name" value="Beta-prop_VPS8"/>
    <property type="match status" value="1"/>
</dbReference>
<organism evidence="5 6">
    <name type="scientific">Kockovaella imperatae</name>
    <dbReference type="NCBI Taxonomy" id="4999"/>
    <lineage>
        <taxon>Eukaryota</taxon>
        <taxon>Fungi</taxon>
        <taxon>Dikarya</taxon>
        <taxon>Basidiomycota</taxon>
        <taxon>Agaricomycotina</taxon>
        <taxon>Tremellomycetes</taxon>
        <taxon>Tremellales</taxon>
        <taxon>Cuniculitremaceae</taxon>
        <taxon>Kockovaella</taxon>
    </lineage>
</organism>
<sequence length="1643" mass="182423">MDPLSVRDELESLPTERETGGQQRPPVRPLSSVNGSSNSIRHVDPQHSVSRMRAFARFDSETTPFEMEMDSKSKDHDDGPFDRPASPKWPEMEAGPSDYWRRSPSISDSQIGRPPEAAWRQASTQPWPSDLEDGPSDVWRSHDVQRSRELEGSREDVYGEEEDVDERAILTARQEETRDMYGEGAVDEVSPSGPLNGTHGYHERGATSNARQQDLTLEYDDSDSIVLPRKVVSAVTPSSSSLSIAGAHDGPADRPTSLKRLSTSYIHPSISRLRSHHRTASTSTEQSVPGRPTSLLAQARLPSHFSQLSLAKSDSTTASPLPDPAAPGTAVPTDPSSSSSKPRPFNFSAFPFHPLRGISAHLFSPDAKSIVDPPPHSARKATSFLSKPPDPPRQPLPLGRPSVMDVRDIIAVGTDGGLVLVYTFDQKLQHVLQNDASASSGPVTAVCVSPDGTYVGVGHATGNIHLYDLSRPLKPARTTLGLTLTQVLSGQKEGHLQGSPILHIGFVGARHTSIVTGDEHGRAFWWSLGKVIGVESNDVVRMLGSYPGNPPASSETNGSVVTTKAKKQTTLFAVRPLPLGSAPDPSDEFNFTVLQTPAKLVIVGMKPKARTWYRKMRTDDGGTYGGLRGCAEWCIGQGPDKVLAYSWGWTLRLLRIKIVTRVSKTKTVKAEAEPEFTEGLTYQATGPIVALQWYDEHHLVLVTFDSIILLDARTMTLVEWQPRKTHVLMSNSFYESLNDGTPLPGYSRPVAASVRMFRGKLFILTRDAVEVASLLKWNDRILYRVHQGDFLDAIQIALAYYEDRPPGNTITLPHDREERRDLIGSRIRELLKSSLDWAFSEDRMRDDTHYSVDGRGVDLTGLFEGLASTCIDTSLALNDTAFLFDEEYDYFANAGIQNIFLKLLQPYIFQGKVRTIPPAVLKDLMSMHAEQEGDLDSAEAIIWHVEPTSLDINQVVTLCEAHGLWDALIHVYTRTMRDFVAPLVKLLGLMTSLQRDRMSRPAIVGQEHGASHDEIGATHAYKLFAYLEMVLCGQSYPSGEMLKPLEEASEARKSVYDFIFSGQLVQWPSGNEGTLVPALDHGVSYPYLDLILQFDTEAFLHAMDIAFEDPYLNDSTAAATSRQAIINIMLDVMKPDRFANEDITLLYIFVARNLPKYPQFLFIPPSTLRRLLVSLASETDLSNLEDRQLATEYLLSTYTPDHIEEIYALFEHAGFYRILRSMYRSEGKWRLLVLAHVNDPELDKCLFSDLDRLFDELKLDVQGMTEVRSGIETVLSHLVDLNVRQTALLLDKHFPILHVQATETITSDLKKMAYLRSLLDRATEGEEEEEQEGFDGMHLDGPSTNLDSSMRLLYVSLLTRYDSSAVIAFLDRRGPAFFDLGALAEQCRKADHVEGQLWALDKMGDSRAAFTVTETVLQSRAVDLGQAVIDREMGDVHLILQTLNSVSHMAVRLCQEHSNDDNKSSAAQSEDLWFAVLHGVMEVVHSVGAVISLSLEEESEKNPDGQMVMDNLRSLVQYTLQSLVASSSTTTLSFPRMFKRLVDESSTGSSTQKGRAYSEFRTILTGMLDSYRSEGEMLSMTTRIVEEDLFWSVKEATKKRQMGWRPAFGSCSTCGKGLMGAADEQESLLVLASGEIKHKQCKA</sequence>
<accession>A0A1Y1UP50</accession>
<dbReference type="Pfam" id="PF25066">
    <property type="entry name" value="TPR_VPS8_2"/>
    <property type="match status" value="1"/>
</dbReference>
<feature type="compositionally biased region" description="Polar residues" evidence="2">
    <location>
        <begin position="31"/>
        <end position="40"/>
    </location>
</feature>
<dbReference type="InterPro" id="IPR025941">
    <property type="entry name" value="Vps8_central_dom"/>
</dbReference>
<evidence type="ECO:0000313" key="5">
    <source>
        <dbReference type="EMBL" id="ORX38895.1"/>
    </source>
</evidence>
<dbReference type="GeneID" id="33559726"/>
<feature type="domain" description="Vacuolar protein sorting-associated protein 8 central" evidence="3">
    <location>
        <begin position="899"/>
        <end position="1107"/>
    </location>
</feature>
<evidence type="ECO:0000259" key="4">
    <source>
        <dbReference type="Pfam" id="PF25066"/>
    </source>
</evidence>
<dbReference type="GO" id="GO:0030897">
    <property type="term" value="C:HOPS complex"/>
    <property type="evidence" value="ECO:0007669"/>
    <property type="project" value="TreeGrafter"/>
</dbReference>
<feature type="region of interest" description="Disordered" evidence="2">
    <location>
        <begin position="236"/>
        <end position="292"/>
    </location>
</feature>
<comment type="similarity">
    <text evidence="1">Belongs to the VPS8 family.</text>
</comment>
<evidence type="ECO:0000313" key="6">
    <source>
        <dbReference type="Proteomes" id="UP000193218"/>
    </source>
</evidence>
<feature type="region of interest" description="Disordered" evidence="2">
    <location>
        <begin position="184"/>
        <end position="216"/>
    </location>
</feature>
<feature type="region of interest" description="Disordered" evidence="2">
    <location>
        <begin position="310"/>
        <end position="342"/>
    </location>
</feature>
<evidence type="ECO:0000256" key="2">
    <source>
        <dbReference type="SAM" id="MobiDB-lite"/>
    </source>
</evidence>
<dbReference type="Gene3D" id="2.130.10.10">
    <property type="entry name" value="YVTN repeat-like/Quinoprotein amine dehydrogenase"/>
    <property type="match status" value="1"/>
</dbReference>
<keyword evidence="6" id="KW-1185">Reference proteome</keyword>
<comment type="caution">
    <text evidence="5">The sequence shown here is derived from an EMBL/GenBank/DDBJ whole genome shotgun (WGS) entry which is preliminary data.</text>
</comment>
<feature type="compositionally biased region" description="Basic and acidic residues" evidence="2">
    <location>
        <begin position="69"/>
        <end position="81"/>
    </location>
</feature>
<dbReference type="OrthoDB" id="289913at2759"/>
<evidence type="ECO:0000256" key="1">
    <source>
        <dbReference type="ARBA" id="ARBA00009422"/>
    </source>
</evidence>
<dbReference type="InterPro" id="IPR045111">
    <property type="entry name" value="Vps41/Vps8"/>
</dbReference>
<feature type="region of interest" description="Disordered" evidence="2">
    <location>
        <begin position="369"/>
        <end position="400"/>
    </location>
</feature>
<dbReference type="InParanoid" id="A0A1Y1UP50"/>
<dbReference type="InterPro" id="IPR001680">
    <property type="entry name" value="WD40_rpt"/>
</dbReference>
<dbReference type="SMART" id="SM00320">
    <property type="entry name" value="WD40"/>
    <property type="match status" value="2"/>
</dbReference>
<dbReference type="GO" id="GO:0006623">
    <property type="term" value="P:protein targeting to vacuole"/>
    <property type="evidence" value="ECO:0007669"/>
    <property type="project" value="InterPro"/>
</dbReference>
<evidence type="ECO:0000259" key="3">
    <source>
        <dbReference type="Pfam" id="PF12816"/>
    </source>
</evidence>
<dbReference type="InterPro" id="IPR059070">
    <property type="entry name" value="TPR_VPS8_2"/>
</dbReference>
<dbReference type="Pfam" id="PF12816">
    <property type="entry name" value="TPR_Vps8"/>
    <property type="match status" value="1"/>
</dbReference>
<feature type="compositionally biased region" description="Polar residues" evidence="2">
    <location>
        <begin position="206"/>
        <end position="215"/>
    </location>
</feature>
<dbReference type="InterPro" id="IPR015943">
    <property type="entry name" value="WD40/YVTN_repeat-like_dom_sf"/>
</dbReference>
<dbReference type="GO" id="GO:0034058">
    <property type="term" value="P:endosomal vesicle fusion"/>
    <property type="evidence" value="ECO:0007669"/>
    <property type="project" value="TreeGrafter"/>
</dbReference>
<dbReference type="EMBL" id="NBSH01000003">
    <property type="protein sequence ID" value="ORX38895.1"/>
    <property type="molecule type" value="Genomic_DNA"/>
</dbReference>
<dbReference type="PANTHER" id="PTHR12616">
    <property type="entry name" value="VACUOLAR PROTEIN SORTING VPS41"/>
    <property type="match status" value="1"/>
</dbReference>